<evidence type="ECO:0000313" key="6">
    <source>
        <dbReference type="EMBL" id="PAA49709.1"/>
    </source>
</evidence>
<protein>
    <recommendedName>
        <fullName evidence="2">Integrator complex subunit 7</fullName>
    </recommendedName>
</protein>
<evidence type="ECO:0000256" key="2">
    <source>
        <dbReference type="ARBA" id="ARBA00015336"/>
    </source>
</evidence>
<dbReference type="PANTHER" id="PTHR13322">
    <property type="entry name" value="C1ORF73 PROTEIN"/>
    <property type="match status" value="1"/>
</dbReference>
<dbReference type="PANTHER" id="PTHR13322:SF2">
    <property type="entry name" value="INTEGRATOR COMPLEX SUBUNIT 7"/>
    <property type="match status" value="1"/>
</dbReference>
<feature type="domain" description="Integrator complex subunit 7 C-terminal" evidence="4">
    <location>
        <begin position="848"/>
        <end position="969"/>
    </location>
</feature>
<evidence type="ECO:0000256" key="1">
    <source>
        <dbReference type="ARBA" id="ARBA00008565"/>
    </source>
</evidence>
<evidence type="ECO:0000259" key="5">
    <source>
        <dbReference type="Pfam" id="PF24436"/>
    </source>
</evidence>
<dbReference type="Gene3D" id="1.25.10.10">
    <property type="entry name" value="Leucine-rich Repeat Variant"/>
    <property type="match status" value="1"/>
</dbReference>
<gene>
    <name evidence="6" type="ORF">BOX15_Mlig004885g1</name>
</gene>
<evidence type="ECO:0000259" key="4">
    <source>
        <dbReference type="Pfam" id="PF22965"/>
    </source>
</evidence>
<dbReference type="GO" id="GO:0005737">
    <property type="term" value="C:cytoplasm"/>
    <property type="evidence" value="ECO:0007669"/>
    <property type="project" value="UniProtKB-SubCell"/>
</dbReference>
<feature type="region of interest" description="Disordered" evidence="3">
    <location>
        <begin position="741"/>
        <end position="766"/>
    </location>
</feature>
<feature type="domain" description="Integrator complex subunit 7 N-terminal" evidence="5">
    <location>
        <begin position="15"/>
        <end position="247"/>
    </location>
</feature>
<dbReference type="AlphaFoldDB" id="A0A267DME6"/>
<dbReference type="InterPro" id="IPR056516">
    <property type="entry name" value="INTS7_N"/>
</dbReference>
<evidence type="ECO:0000313" key="7">
    <source>
        <dbReference type="Proteomes" id="UP000215902"/>
    </source>
</evidence>
<keyword evidence="7" id="KW-1185">Reference proteome</keyword>
<name>A0A267DME6_9PLAT</name>
<dbReference type="OrthoDB" id="1921953at2759"/>
<dbReference type="InterPro" id="IPR054519">
    <property type="entry name" value="INTS7_C"/>
</dbReference>
<feature type="region of interest" description="Disordered" evidence="3">
    <location>
        <begin position="258"/>
        <end position="278"/>
    </location>
</feature>
<feature type="compositionally biased region" description="Acidic residues" evidence="3">
    <location>
        <begin position="749"/>
        <end position="762"/>
    </location>
</feature>
<dbReference type="Pfam" id="PF24436">
    <property type="entry name" value="INTS7_N"/>
    <property type="match status" value="1"/>
</dbReference>
<dbReference type="SUPFAM" id="SSF48371">
    <property type="entry name" value="ARM repeat"/>
    <property type="match status" value="1"/>
</dbReference>
<sequence>MALVLESEKDANYLINEINNGLRSNVPAEQSQALLKFPILVHRYPFPVVINAIFSKIVDLFRDGSNFQRLSILYVCQQCAQHLDSSKVRNSDYVIKIVLGVCHSNDPSARALAVRLLASLPGLTADNCSVHSAVCSALDSHWPVELEAAVWATHRLAPLSPALSRGAADRLLASVGDLRVDPRTKLALYAACCSLGRAGGDAIGLLLDRLRGELADCPATEAQSVLLRVLTRLSLMSPASLPATLQLHCRRLLSGKLPDGDNSEANDGDDRGDSGGETRPRLRRILLANLLAMAGPAAAHHWTLAEVCRLVRFIEAATATAAASSATPAGAEDALVVDDGLQVAGALAHGDAYRLLLEAGLLPLLRRIVYANSADGVGIGVALALDVAVRIAVANRDADLAEELAALLTDRLPRSVAAAVEPALDRLLGAWHSLLGRFPHLGDVLFTPDLLADLLNVGGGDAQRRLAIRAVRCLASLTVRCRPGIDCADWLAGWLSKRQDGAAAEQIEAACALLFKTDCCRVGRPLPSQDAAVLSSLGGLNNWQAYRIARAASKHGRLGLAGQIFAQLVNSAQERPAFWLRGLALLCQAEANGSAGFQDVNEEDPLARLDEWCERLREALASFVSANGTGGDPGALWFPVAFAGRRFHFVAACQSFATLAYQLQPGRLAAVQLAAAADEADAEAAAARRLRAACVDADPGSLAQVDCLAWQMTALASLMRALAASDAATDNPPPPLPLIIPTPSASPTEDADKDDPMLDDADAGSAESAGQVAWQRSQLPYACATQCQLMQSIVDACWDRLTQLRSQHSLNSPAGRELLLETLWRLLRCPFCLPRYFFQRLQRTRISLHVTPARRAAANPEPVKVGVDYVLKVEGVVEQTGPVLLRRLASVAVVVAVRPHSTAASGSDIAAGFESATSARGGWQQRLTATLPVPTDYFSKQFVLSFNRRPGLYLIKVHVHPIDKTGAQWSAVEKERVYVRVSN</sequence>
<dbReference type="Pfam" id="PF22965">
    <property type="entry name" value="INTS7_C"/>
    <property type="match status" value="1"/>
</dbReference>
<dbReference type="InterPro" id="IPR016024">
    <property type="entry name" value="ARM-type_fold"/>
</dbReference>
<organism evidence="6 7">
    <name type="scientific">Macrostomum lignano</name>
    <dbReference type="NCBI Taxonomy" id="282301"/>
    <lineage>
        <taxon>Eukaryota</taxon>
        <taxon>Metazoa</taxon>
        <taxon>Spiralia</taxon>
        <taxon>Lophotrochozoa</taxon>
        <taxon>Platyhelminthes</taxon>
        <taxon>Rhabditophora</taxon>
        <taxon>Macrostomorpha</taxon>
        <taxon>Macrostomida</taxon>
        <taxon>Macrostomidae</taxon>
        <taxon>Macrostomum</taxon>
    </lineage>
</organism>
<proteinExistence type="inferred from homology"/>
<dbReference type="GO" id="GO:0032039">
    <property type="term" value="C:integrator complex"/>
    <property type="evidence" value="ECO:0007669"/>
    <property type="project" value="InterPro"/>
</dbReference>
<accession>A0A267DME6</accession>
<dbReference type="STRING" id="282301.A0A267DME6"/>
<evidence type="ECO:0000256" key="3">
    <source>
        <dbReference type="SAM" id="MobiDB-lite"/>
    </source>
</evidence>
<dbReference type="GO" id="GO:0034472">
    <property type="term" value="P:snRNA 3'-end processing"/>
    <property type="evidence" value="ECO:0007669"/>
    <property type="project" value="TreeGrafter"/>
</dbReference>
<dbReference type="InterPro" id="IPR011989">
    <property type="entry name" value="ARM-like"/>
</dbReference>
<comment type="similarity">
    <text evidence="1">Belongs to the Integrator subunit 7 family.</text>
</comment>
<comment type="caution">
    <text evidence="6">The sequence shown here is derived from an EMBL/GenBank/DDBJ whole genome shotgun (WGS) entry which is preliminary data.</text>
</comment>
<reference evidence="6 7" key="1">
    <citation type="submission" date="2017-06" db="EMBL/GenBank/DDBJ databases">
        <title>A platform for efficient transgenesis in Macrostomum lignano, a flatworm model organism for stem cell research.</title>
        <authorList>
            <person name="Berezikov E."/>
        </authorList>
    </citation>
    <scope>NUCLEOTIDE SEQUENCE [LARGE SCALE GENOMIC DNA]</scope>
    <source>
        <strain evidence="6">DV1</strain>
        <tissue evidence="6">Whole organism</tissue>
    </source>
</reference>
<dbReference type="Proteomes" id="UP000215902">
    <property type="component" value="Unassembled WGS sequence"/>
</dbReference>
<dbReference type="InterPro" id="IPR033060">
    <property type="entry name" value="INTS7"/>
</dbReference>
<dbReference type="EMBL" id="NIVC01003807">
    <property type="protein sequence ID" value="PAA49709.1"/>
    <property type="molecule type" value="Genomic_DNA"/>
</dbReference>
<feature type="compositionally biased region" description="Basic and acidic residues" evidence="3">
    <location>
        <begin position="268"/>
        <end position="278"/>
    </location>
</feature>